<feature type="compositionally biased region" description="Basic and acidic residues" evidence="13">
    <location>
        <begin position="1"/>
        <end position="10"/>
    </location>
</feature>
<feature type="compositionally biased region" description="Low complexity" evidence="13">
    <location>
        <begin position="68"/>
        <end position="81"/>
    </location>
</feature>
<evidence type="ECO:0000256" key="2">
    <source>
        <dbReference type="ARBA" id="ARBA00007354"/>
    </source>
</evidence>
<dbReference type="InterPro" id="IPR007797">
    <property type="entry name" value="AF4/FMR2"/>
</dbReference>
<evidence type="ECO:0000259" key="14">
    <source>
        <dbReference type="Pfam" id="PF18876"/>
    </source>
</evidence>
<organism evidence="15 16">
    <name type="scientific">Halocaridina rubra</name>
    <name type="common">Hawaiian red shrimp</name>
    <dbReference type="NCBI Taxonomy" id="373956"/>
    <lineage>
        <taxon>Eukaryota</taxon>
        <taxon>Metazoa</taxon>
        <taxon>Ecdysozoa</taxon>
        <taxon>Arthropoda</taxon>
        <taxon>Crustacea</taxon>
        <taxon>Multicrustacea</taxon>
        <taxon>Malacostraca</taxon>
        <taxon>Eumalacostraca</taxon>
        <taxon>Eucarida</taxon>
        <taxon>Decapoda</taxon>
        <taxon>Pleocyemata</taxon>
        <taxon>Caridea</taxon>
        <taxon>Atyoidea</taxon>
        <taxon>Atyidae</taxon>
        <taxon>Halocaridina</taxon>
    </lineage>
</organism>
<sequence>MLLKYSDVKSETQATPSTDNGYHHSRPASEHDSMLDGSSYRSTDQPGSSDAASENGAQMVPPQSHRQSSTPAFAPSASASPAIHDPSAWQVFYANSENRVYPSYFDRRLGPEISTDYMGYMNMAKNLKHNADAETDRCRQGMKYLEAALYFILSGKAMEHDCETEPSASLRIYTDTLSFIKFVASVFMREKQEGSLNSKLAVISFRCQSLLSLKIYNMRRQEHKDTQRRLNSYFKNFTKSSSGEGSSNANNTSGNANSWNGQRTSGSPSHPSQTPSPAGSVGSEGSQSSGYTTSTEGTRSKNGPPQVGHTPPHPQPPSATPTVPVPTVIHNLLIKQNQLSGHLATAHDMWIEADNYVFKNGIQDFFIELDRACSPLTLHSSLTDLVYYAYCGLHRLKE</sequence>
<feature type="compositionally biased region" description="Low complexity" evidence="13">
    <location>
        <begin position="279"/>
        <end position="290"/>
    </location>
</feature>
<comment type="function">
    <text evidence="11">Has a role in transcriptional regulation. Acts in parallel with the Ras/MAPK and the PI3K/PKB pathways in the control of cell identity and cellular growth. Essential for regulation of the cytoskeleton and cell growth but not for cell proliferation or growth rate. Required specifically for the microtubule-based basal transport of lipid droplets. Plays a partially redundant function downstream of Raf in cell fate specification in the developing eye. Pair-rule protein that regulates embryonic cellularization, gastrulation and segmentation.</text>
</comment>
<dbReference type="Proteomes" id="UP001381693">
    <property type="component" value="Unassembled WGS sequence"/>
</dbReference>
<keyword evidence="9" id="KW-0804">Transcription</keyword>
<keyword evidence="7" id="KW-0805">Transcription regulation</keyword>
<comment type="caution">
    <text evidence="15">The sequence shown here is derived from an EMBL/GenBank/DDBJ whole genome shotgun (WGS) entry which is preliminary data.</text>
</comment>
<evidence type="ECO:0000313" key="16">
    <source>
        <dbReference type="Proteomes" id="UP001381693"/>
    </source>
</evidence>
<keyword evidence="4" id="KW-0217">Developmental protein</keyword>
<dbReference type="GO" id="GO:0032783">
    <property type="term" value="C:super elongation complex"/>
    <property type="evidence" value="ECO:0007669"/>
    <property type="project" value="TreeGrafter"/>
</dbReference>
<evidence type="ECO:0000256" key="1">
    <source>
        <dbReference type="ARBA" id="ARBA00004123"/>
    </source>
</evidence>
<evidence type="ECO:0000256" key="10">
    <source>
        <dbReference type="ARBA" id="ARBA00023242"/>
    </source>
</evidence>
<feature type="compositionally biased region" description="Polar residues" evidence="13">
    <location>
        <begin position="291"/>
        <end position="301"/>
    </location>
</feature>
<feature type="region of interest" description="Disordered" evidence="13">
    <location>
        <begin position="1"/>
        <end position="81"/>
    </location>
</feature>
<feature type="compositionally biased region" description="Low complexity" evidence="13">
    <location>
        <begin position="240"/>
        <end position="261"/>
    </location>
</feature>
<keyword evidence="10" id="KW-0539">Nucleus</keyword>
<comment type="subcellular location">
    <subcellularLocation>
        <location evidence="1">Nucleus</location>
    </subcellularLocation>
</comment>
<feature type="compositionally biased region" description="Polar residues" evidence="13">
    <location>
        <begin position="39"/>
        <end position="56"/>
    </location>
</feature>
<keyword evidence="8" id="KW-0238">DNA-binding</keyword>
<evidence type="ECO:0000256" key="7">
    <source>
        <dbReference type="ARBA" id="ARBA00023015"/>
    </source>
</evidence>
<evidence type="ECO:0000256" key="11">
    <source>
        <dbReference type="ARBA" id="ARBA00024653"/>
    </source>
</evidence>
<accession>A0AAN8WUY9</accession>
<name>A0AAN8WUY9_HALRR</name>
<evidence type="ECO:0000256" key="8">
    <source>
        <dbReference type="ARBA" id="ARBA00023125"/>
    </source>
</evidence>
<keyword evidence="5" id="KW-0597">Phosphoprotein</keyword>
<feature type="region of interest" description="Disordered" evidence="13">
    <location>
        <begin position="236"/>
        <end position="324"/>
    </location>
</feature>
<dbReference type="Pfam" id="PF18876">
    <property type="entry name" value="AFF4_CHD"/>
    <property type="match status" value="1"/>
</dbReference>
<comment type="similarity">
    <text evidence="2">Belongs to the AF4 family.</text>
</comment>
<dbReference type="EMBL" id="JAXCGZ010013336">
    <property type="protein sequence ID" value="KAK7072796.1"/>
    <property type="molecule type" value="Genomic_DNA"/>
</dbReference>
<evidence type="ECO:0000256" key="9">
    <source>
        <dbReference type="ARBA" id="ARBA00023163"/>
    </source>
</evidence>
<proteinExistence type="inferred from homology"/>
<evidence type="ECO:0000256" key="6">
    <source>
        <dbReference type="ARBA" id="ARBA00022788"/>
    </source>
</evidence>
<dbReference type="AlphaFoldDB" id="A0AAN8WUY9"/>
<protein>
    <recommendedName>
        <fullName evidence="3">AF4/FMR2 family member lilli</fullName>
    </recommendedName>
    <alternativeName>
        <fullName evidence="12">Protein lilliputian</fullName>
    </alternativeName>
</protein>
<evidence type="ECO:0000256" key="4">
    <source>
        <dbReference type="ARBA" id="ARBA00022473"/>
    </source>
</evidence>
<dbReference type="InterPro" id="IPR043640">
    <property type="entry name" value="AF4/FMR2_CHD"/>
</dbReference>
<evidence type="ECO:0000313" key="15">
    <source>
        <dbReference type="EMBL" id="KAK7072796.1"/>
    </source>
</evidence>
<keyword evidence="16" id="KW-1185">Reference proteome</keyword>
<reference evidence="15 16" key="1">
    <citation type="submission" date="2023-11" db="EMBL/GenBank/DDBJ databases">
        <title>Halocaridina rubra genome assembly.</title>
        <authorList>
            <person name="Smith C."/>
        </authorList>
    </citation>
    <scope>NUCLEOTIDE SEQUENCE [LARGE SCALE GENOMIC DNA]</scope>
    <source>
        <strain evidence="15">EP-1</strain>
        <tissue evidence="15">Whole</tissue>
    </source>
</reference>
<evidence type="ECO:0000256" key="5">
    <source>
        <dbReference type="ARBA" id="ARBA00022553"/>
    </source>
</evidence>
<dbReference type="GO" id="GO:0007366">
    <property type="term" value="P:periodic partitioning by pair rule gene"/>
    <property type="evidence" value="ECO:0007669"/>
    <property type="project" value="UniProtKB-KW"/>
</dbReference>
<dbReference type="GO" id="GO:0010468">
    <property type="term" value="P:regulation of gene expression"/>
    <property type="evidence" value="ECO:0007669"/>
    <property type="project" value="InterPro"/>
</dbReference>
<evidence type="ECO:0000256" key="13">
    <source>
        <dbReference type="SAM" id="MobiDB-lite"/>
    </source>
</evidence>
<keyword evidence="6" id="KW-0562">Pair-rule protein</keyword>
<feature type="compositionally biased region" description="Polar residues" evidence="13">
    <location>
        <begin position="11"/>
        <end position="20"/>
    </location>
</feature>
<evidence type="ECO:0000256" key="3">
    <source>
        <dbReference type="ARBA" id="ARBA00021888"/>
    </source>
</evidence>
<feature type="compositionally biased region" description="Polar residues" evidence="13">
    <location>
        <begin position="262"/>
        <end position="277"/>
    </location>
</feature>
<dbReference type="PANTHER" id="PTHR10528">
    <property type="entry name" value="AF4/FMR2 FAMILY MEMBER"/>
    <property type="match status" value="1"/>
</dbReference>
<gene>
    <name evidence="15" type="primary">AFF4</name>
    <name evidence="15" type="ORF">SK128_020761</name>
</gene>
<evidence type="ECO:0000256" key="12">
    <source>
        <dbReference type="ARBA" id="ARBA00032149"/>
    </source>
</evidence>
<dbReference type="GO" id="GO:0003677">
    <property type="term" value="F:DNA binding"/>
    <property type="evidence" value="ECO:0007669"/>
    <property type="project" value="UniProtKB-KW"/>
</dbReference>
<feature type="domain" description="AF4/FMR2 C-terminal homology" evidence="14">
    <location>
        <begin position="117"/>
        <end position="397"/>
    </location>
</feature>
<dbReference type="PANTHER" id="PTHR10528:SF17">
    <property type="entry name" value="AF4_FMR2 FAMILY MEMBER LILLI"/>
    <property type="match status" value="1"/>
</dbReference>